<dbReference type="AlphaFoldDB" id="A0AAX4K174"/>
<organism evidence="2 3">
    <name type="scientific">Kwoniella dendrophila CBS 6074</name>
    <dbReference type="NCBI Taxonomy" id="1295534"/>
    <lineage>
        <taxon>Eukaryota</taxon>
        <taxon>Fungi</taxon>
        <taxon>Dikarya</taxon>
        <taxon>Basidiomycota</taxon>
        <taxon>Agaricomycotina</taxon>
        <taxon>Tremellomycetes</taxon>
        <taxon>Tremellales</taxon>
        <taxon>Cryptococcaceae</taxon>
        <taxon>Kwoniella</taxon>
    </lineage>
</organism>
<dbReference type="RefSeq" id="XP_066078152.1">
    <property type="nucleotide sequence ID" value="XM_066222055.1"/>
</dbReference>
<accession>A0AAX4K174</accession>
<evidence type="ECO:0000313" key="2">
    <source>
        <dbReference type="EMBL" id="WWC91390.1"/>
    </source>
</evidence>
<evidence type="ECO:0000256" key="1">
    <source>
        <dbReference type="SAM" id="MobiDB-lite"/>
    </source>
</evidence>
<keyword evidence="3" id="KW-1185">Reference proteome</keyword>
<dbReference type="GeneID" id="91097003"/>
<feature type="compositionally biased region" description="Basic and acidic residues" evidence="1">
    <location>
        <begin position="85"/>
        <end position="111"/>
    </location>
</feature>
<proteinExistence type="predicted"/>
<gene>
    <name evidence="2" type="ORF">L201_006334</name>
</gene>
<dbReference type="EMBL" id="CP144105">
    <property type="protein sequence ID" value="WWC91390.1"/>
    <property type="molecule type" value="Genomic_DNA"/>
</dbReference>
<protein>
    <submittedName>
        <fullName evidence="2">Uncharacterized protein</fullName>
    </submittedName>
</protein>
<feature type="region of interest" description="Disordered" evidence="1">
    <location>
        <begin position="83"/>
        <end position="128"/>
    </location>
</feature>
<evidence type="ECO:0000313" key="3">
    <source>
        <dbReference type="Proteomes" id="UP001355207"/>
    </source>
</evidence>
<reference evidence="2 3" key="1">
    <citation type="submission" date="2024-01" db="EMBL/GenBank/DDBJ databases">
        <title>Comparative genomics of Cryptococcus and Kwoniella reveals pathogenesis evolution and contrasting modes of karyotype evolution via chromosome fusion or intercentromeric recombination.</title>
        <authorList>
            <person name="Coelho M.A."/>
            <person name="David-Palma M."/>
            <person name="Shea T."/>
            <person name="Bowers K."/>
            <person name="McGinley-Smith S."/>
            <person name="Mohammad A.W."/>
            <person name="Gnirke A."/>
            <person name="Yurkov A.M."/>
            <person name="Nowrousian M."/>
            <person name="Sun S."/>
            <person name="Cuomo C.A."/>
            <person name="Heitman J."/>
        </authorList>
    </citation>
    <scope>NUCLEOTIDE SEQUENCE [LARGE SCALE GENOMIC DNA]</scope>
    <source>
        <strain evidence="2 3">CBS 6074</strain>
    </source>
</reference>
<dbReference type="Proteomes" id="UP001355207">
    <property type="component" value="Chromosome 8"/>
</dbReference>
<name>A0AAX4K174_9TREE</name>
<sequence length="128" mass="14359">MPGILSDAGGNSDFTECPYYERINSNVQRAKTQYSGLFSSFPNSSFAIITLEDSNRESRKIGMANVQAYRTADQAKQALFQSLDQSKDDAMSRHDHTSCVDDASRSSVDFRTHRRERPQEGYESGYGV</sequence>